<evidence type="ECO:0000313" key="1">
    <source>
        <dbReference type="EMBL" id="PIX92146.1"/>
    </source>
</evidence>
<dbReference type="Proteomes" id="UP000230658">
    <property type="component" value="Unassembled WGS sequence"/>
</dbReference>
<dbReference type="EMBL" id="PFJV01000083">
    <property type="protein sequence ID" value="PIX92146.1"/>
    <property type="molecule type" value="Genomic_DNA"/>
</dbReference>
<protein>
    <submittedName>
        <fullName evidence="1">Mannosyltransferase</fullName>
    </submittedName>
</protein>
<comment type="caution">
    <text evidence="1">The sequence shown here is derived from an EMBL/GenBank/DDBJ whole genome shotgun (WGS) entry which is preliminary data.</text>
</comment>
<feature type="non-terminal residue" evidence="1">
    <location>
        <position position="101"/>
    </location>
</feature>
<accession>A0A2M7MGB8</accession>
<evidence type="ECO:0000313" key="2">
    <source>
        <dbReference type="Proteomes" id="UP000230658"/>
    </source>
</evidence>
<name>A0A2M7MGB8_9BACT</name>
<feature type="non-terminal residue" evidence="1">
    <location>
        <position position="1"/>
    </location>
</feature>
<organism evidence="1 2">
    <name type="scientific">Candidatus Kuenenbacteria bacterium CG_4_10_14_3_um_filter_39_14</name>
    <dbReference type="NCBI Taxonomy" id="1974614"/>
    <lineage>
        <taxon>Bacteria</taxon>
        <taxon>Candidatus Kueneniibacteriota</taxon>
    </lineage>
</organism>
<reference evidence="2" key="1">
    <citation type="submission" date="2017-09" db="EMBL/GenBank/DDBJ databases">
        <title>Depth-based differentiation of microbial function through sediment-hosted aquifers and enrichment of novel symbionts in the deep terrestrial subsurface.</title>
        <authorList>
            <person name="Probst A.J."/>
            <person name="Ladd B."/>
            <person name="Jarett J.K."/>
            <person name="Geller-Mcgrath D.E."/>
            <person name="Sieber C.M.K."/>
            <person name="Emerson J.B."/>
            <person name="Anantharaman K."/>
            <person name="Thomas B.C."/>
            <person name="Malmstrom R."/>
            <person name="Stieglmeier M."/>
            <person name="Klingl A."/>
            <person name="Woyke T."/>
            <person name="Ryan C.M."/>
            <person name="Banfield J.F."/>
        </authorList>
    </citation>
    <scope>NUCLEOTIDE SEQUENCE [LARGE SCALE GENOMIC DNA]</scope>
</reference>
<dbReference type="GO" id="GO:0016757">
    <property type="term" value="F:glycosyltransferase activity"/>
    <property type="evidence" value="ECO:0007669"/>
    <property type="project" value="UniProtKB-KW"/>
</dbReference>
<keyword evidence="1" id="KW-0808">Transferase</keyword>
<keyword evidence="1" id="KW-0328">Glycosyltransferase</keyword>
<proteinExistence type="predicted"/>
<dbReference type="AlphaFoldDB" id="A0A2M7MGB8"/>
<gene>
    <name evidence="1" type="ORF">COZ26_03395</name>
</gene>
<sequence length="101" mass="11713">LFIAIILRLLAAFFSKGFGMHDDHFLVIEASQSWVDGTDYNRWLPSNASTPSGHSWFYVGLHYLLFSILKTIHITEPQTKMLIVRILHAFYSLSIVYFGYR</sequence>